<keyword evidence="1" id="KW-1133">Transmembrane helix</keyword>
<dbReference type="Proteomes" id="UP000000788">
    <property type="component" value="Chromosome"/>
</dbReference>
<feature type="transmembrane region" description="Helical" evidence="1">
    <location>
        <begin position="36"/>
        <end position="54"/>
    </location>
</feature>
<dbReference type="HOGENOM" id="CLU_200793_1_0_3"/>
<name>A9BDA9_PROM4</name>
<keyword evidence="1" id="KW-0472">Membrane</keyword>
<dbReference type="EMBL" id="CP000878">
    <property type="protein sequence ID" value="ABX09722.1"/>
    <property type="molecule type" value="Genomic_DNA"/>
</dbReference>
<proteinExistence type="predicted"/>
<organism evidence="2 3">
    <name type="scientific">Prochlorococcus marinus (strain MIT 9211)</name>
    <dbReference type="NCBI Taxonomy" id="93059"/>
    <lineage>
        <taxon>Bacteria</taxon>
        <taxon>Bacillati</taxon>
        <taxon>Cyanobacteriota</taxon>
        <taxon>Cyanophyceae</taxon>
        <taxon>Synechococcales</taxon>
        <taxon>Prochlorococcaceae</taxon>
        <taxon>Prochlorococcus</taxon>
    </lineage>
</organism>
<dbReference type="eggNOG" id="ENOG5030PXC">
    <property type="taxonomic scope" value="Bacteria"/>
</dbReference>
<dbReference type="Pfam" id="PF26394">
    <property type="entry name" value="Psb34"/>
    <property type="match status" value="1"/>
</dbReference>
<dbReference type="InterPro" id="IPR048028">
    <property type="entry name" value="Psb34-like"/>
</dbReference>
<sequence>MTVTEESGGRLNAFAKEPEIEVITPNSMLQSQSQRIILIGAILFIGIIGFYWILK</sequence>
<dbReference type="OrthoDB" id="532864at2"/>
<dbReference type="AlphaFoldDB" id="A9BDA9"/>
<evidence type="ECO:0000313" key="2">
    <source>
        <dbReference type="EMBL" id="ABX09722.1"/>
    </source>
</evidence>
<dbReference type="STRING" id="93059.P9211_17911"/>
<keyword evidence="3" id="KW-1185">Reference proteome</keyword>
<dbReference type="RefSeq" id="WP_012196342.1">
    <property type="nucleotide sequence ID" value="NC_009976.1"/>
</dbReference>
<gene>
    <name evidence="2" type="ordered locus">P9211_17911</name>
</gene>
<keyword evidence="1" id="KW-0812">Transmembrane</keyword>
<protein>
    <submittedName>
        <fullName evidence="2">Uncharacterized protein</fullName>
    </submittedName>
</protein>
<evidence type="ECO:0000313" key="3">
    <source>
        <dbReference type="Proteomes" id="UP000000788"/>
    </source>
</evidence>
<dbReference type="KEGG" id="pmj:P9211_17911"/>
<reference evidence="2 3" key="1">
    <citation type="journal article" date="2007" name="PLoS Genet.">
        <title>Patterns and implications of gene gain and loss in the evolution of Prochlorococcus.</title>
        <authorList>
            <person name="Kettler G.C."/>
            <person name="Martiny A.C."/>
            <person name="Huang K."/>
            <person name="Zucker J."/>
            <person name="Coleman M.L."/>
            <person name="Rodrigue S."/>
            <person name="Chen F."/>
            <person name="Lapidus A."/>
            <person name="Ferriera S."/>
            <person name="Johnson J."/>
            <person name="Steglich C."/>
            <person name="Church G.M."/>
            <person name="Richardson P."/>
            <person name="Chisholm S.W."/>
        </authorList>
    </citation>
    <scope>NUCLEOTIDE SEQUENCE [LARGE SCALE GENOMIC DNA]</scope>
    <source>
        <strain evidence="3">MIT 9211</strain>
    </source>
</reference>
<evidence type="ECO:0000256" key="1">
    <source>
        <dbReference type="SAM" id="Phobius"/>
    </source>
</evidence>
<accession>A9BDA9</accession>